<keyword evidence="3 12" id="KW-0813">Transport</keyword>
<evidence type="ECO:0000256" key="14">
    <source>
        <dbReference type="SAM" id="MobiDB-lite"/>
    </source>
</evidence>
<evidence type="ECO:0000256" key="12">
    <source>
        <dbReference type="PROSITE-ProRule" id="PRU01360"/>
    </source>
</evidence>
<keyword evidence="7" id="KW-0406">Ion transport</keyword>
<keyword evidence="19" id="KW-1185">Reference proteome</keyword>
<dbReference type="InterPro" id="IPR010105">
    <property type="entry name" value="TonB_sidphr_rcpt"/>
</dbReference>
<feature type="compositionally biased region" description="Polar residues" evidence="14">
    <location>
        <begin position="49"/>
        <end position="64"/>
    </location>
</feature>
<evidence type="ECO:0000256" key="7">
    <source>
        <dbReference type="ARBA" id="ARBA00023065"/>
    </source>
</evidence>
<feature type="chain" id="PRO_5004924899" evidence="15">
    <location>
        <begin position="35"/>
        <end position="714"/>
    </location>
</feature>
<evidence type="ECO:0000256" key="5">
    <source>
        <dbReference type="ARBA" id="ARBA00022692"/>
    </source>
</evidence>
<proteinExistence type="inferred from homology"/>
<dbReference type="NCBIfam" id="TIGR01783">
    <property type="entry name" value="TonB-siderophor"/>
    <property type="match status" value="1"/>
</dbReference>
<evidence type="ECO:0000256" key="3">
    <source>
        <dbReference type="ARBA" id="ARBA00022448"/>
    </source>
</evidence>
<dbReference type="GO" id="GO:0009279">
    <property type="term" value="C:cell outer membrane"/>
    <property type="evidence" value="ECO:0007669"/>
    <property type="project" value="UniProtKB-SubCell"/>
</dbReference>
<dbReference type="InterPro" id="IPR036942">
    <property type="entry name" value="Beta-barrel_TonB_sf"/>
</dbReference>
<evidence type="ECO:0000313" key="19">
    <source>
        <dbReference type="Proteomes" id="UP000019486"/>
    </source>
</evidence>
<evidence type="ECO:0000256" key="13">
    <source>
        <dbReference type="RuleBase" id="RU003357"/>
    </source>
</evidence>
<feature type="region of interest" description="Disordered" evidence="14">
    <location>
        <begin position="34"/>
        <end position="87"/>
    </location>
</feature>
<dbReference type="PANTHER" id="PTHR32552:SF83">
    <property type="entry name" value="BLR3904 PROTEIN"/>
    <property type="match status" value="1"/>
</dbReference>
<dbReference type="OrthoDB" id="9760333at2"/>
<dbReference type="SUPFAM" id="SSF56935">
    <property type="entry name" value="Porins"/>
    <property type="match status" value="1"/>
</dbReference>
<protein>
    <submittedName>
        <fullName evidence="18">TonB-denpendent receptor</fullName>
    </submittedName>
</protein>
<keyword evidence="4 12" id="KW-1134">Transmembrane beta strand</keyword>
<dbReference type="EMBL" id="AVFL01000008">
    <property type="protein sequence ID" value="EWY40299.1"/>
    <property type="molecule type" value="Genomic_DNA"/>
</dbReference>
<keyword evidence="8 13" id="KW-0798">TonB box</keyword>
<comment type="caution">
    <text evidence="18">The sequence shown here is derived from an EMBL/GenBank/DDBJ whole genome shotgun (WGS) entry which is preliminary data.</text>
</comment>
<evidence type="ECO:0000259" key="16">
    <source>
        <dbReference type="Pfam" id="PF00593"/>
    </source>
</evidence>
<dbReference type="PROSITE" id="PS52016">
    <property type="entry name" value="TONB_DEPENDENT_REC_3"/>
    <property type="match status" value="1"/>
</dbReference>
<comment type="similarity">
    <text evidence="2 12 13">Belongs to the TonB-dependent receptor family.</text>
</comment>
<keyword evidence="10 18" id="KW-0675">Receptor</keyword>
<sequence length="714" mass="76931">MGTTYTRQYRFAPSLALTTALAISTSAAISPASAQEAPSQAAQAEPGSEVQTLSPITVTGPESRNTMERQPSLDRLPTSIQDTPQGISVIPRELIEEKNIPSLREAVRNVAGISINAGEGGAQGDTLTIRGFSARGDLFVDGARDPGQYNRDTFNLDSVEVLKGPSSLLFGRGSTGGVINLVTKVPTLERSNRAEVSVGNGPFFRGTADLNMPVGPTAAIRLNVMGQDSETVGRDLVEQKRWGIAPSIGLGLGTDTQFTVSYLHQEEDNRPDYGLPYVFGRPAPVDLETFYGLRDDNEDVQVDLVTAKLDHVATDWLKLSNTLRAGYYTRDATTTAPRVNAVAGTPLSAIRVTRSRPSLDSETWSVNNTTTATATFATGPIGHTLVSGVELGYDDVDTKRYGFTGLPTASLFDPDPNAGVGTPRRVTSDTSANATTIGLFAADRIALTDQWSIVGGLRWDRFEAESDESIAGLSLDRTDTMLSTRAAVIYEPTDAQTYYVSYGTSFNPSAEFVSLSAAQVGLEPEKNRTYEVGAKFSLLDNKLGIGGSLFRIEKTNARTVDPVNASVTVLQGEQQVDGFELEANGRITDRWTVLAGYTYLEGEITKANDGTTGKTLQNTPEHSGFAWTTYEVLENLELGAGAYYTGERFANNTNTNEVPDYWRVDAMVSYTINDVRVALNAYNLFDEDIYDGVYPGHVIPGAGRTLVLSAAARF</sequence>
<dbReference type="Proteomes" id="UP000019486">
    <property type="component" value="Unassembled WGS sequence"/>
</dbReference>
<accession>W9H2M2</accession>
<dbReference type="GO" id="GO:0015891">
    <property type="term" value="P:siderophore transport"/>
    <property type="evidence" value="ECO:0007669"/>
    <property type="project" value="InterPro"/>
</dbReference>
<dbReference type="FunFam" id="2.170.130.10:FF:000001">
    <property type="entry name" value="Catecholate siderophore TonB-dependent receptor"/>
    <property type="match status" value="1"/>
</dbReference>
<organism evidence="18 19">
    <name type="scientific">Skermanella stibiiresistens SB22</name>
    <dbReference type="NCBI Taxonomy" id="1385369"/>
    <lineage>
        <taxon>Bacteria</taxon>
        <taxon>Pseudomonadati</taxon>
        <taxon>Pseudomonadota</taxon>
        <taxon>Alphaproteobacteria</taxon>
        <taxon>Rhodospirillales</taxon>
        <taxon>Azospirillaceae</taxon>
        <taxon>Skermanella</taxon>
    </lineage>
</organism>
<dbReference type="InterPro" id="IPR039426">
    <property type="entry name" value="TonB-dep_rcpt-like"/>
</dbReference>
<dbReference type="Pfam" id="PF00593">
    <property type="entry name" value="TonB_dep_Rec_b-barrel"/>
    <property type="match status" value="1"/>
</dbReference>
<dbReference type="Gene3D" id="2.170.130.10">
    <property type="entry name" value="TonB-dependent receptor, plug domain"/>
    <property type="match status" value="1"/>
</dbReference>
<dbReference type="GO" id="GO:0038023">
    <property type="term" value="F:signaling receptor activity"/>
    <property type="evidence" value="ECO:0007669"/>
    <property type="project" value="InterPro"/>
</dbReference>
<dbReference type="AlphaFoldDB" id="W9H2M2"/>
<evidence type="ECO:0000259" key="17">
    <source>
        <dbReference type="Pfam" id="PF07715"/>
    </source>
</evidence>
<evidence type="ECO:0000256" key="8">
    <source>
        <dbReference type="ARBA" id="ARBA00023077"/>
    </source>
</evidence>
<evidence type="ECO:0000256" key="1">
    <source>
        <dbReference type="ARBA" id="ARBA00004571"/>
    </source>
</evidence>
<evidence type="ECO:0000256" key="15">
    <source>
        <dbReference type="SAM" id="SignalP"/>
    </source>
</evidence>
<keyword evidence="9 12" id="KW-0472">Membrane</keyword>
<dbReference type="PATRIC" id="fig|1385369.3.peg.2687"/>
<evidence type="ECO:0000256" key="10">
    <source>
        <dbReference type="ARBA" id="ARBA00023170"/>
    </source>
</evidence>
<dbReference type="InterPro" id="IPR037066">
    <property type="entry name" value="Plug_dom_sf"/>
</dbReference>
<feature type="domain" description="TonB-dependent receptor-like beta-barrel" evidence="16">
    <location>
        <begin position="251"/>
        <end position="684"/>
    </location>
</feature>
<dbReference type="InterPro" id="IPR012910">
    <property type="entry name" value="Plug_dom"/>
</dbReference>
<dbReference type="CDD" id="cd01347">
    <property type="entry name" value="ligand_gated_channel"/>
    <property type="match status" value="1"/>
</dbReference>
<evidence type="ECO:0000313" key="18">
    <source>
        <dbReference type="EMBL" id="EWY40299.1"/>
    </source>
</evidence>
<dbReference type="PANTHER" id="PTHR32552">
    <property type="entry name" value="FERRICHROME IRON RECEPTOR-RELATED"/>
    <property type="match status" value="1"/>
</dbReference>
<dbReference type="RefSeq" id="WP_037452190.1">
    <property type="nucleotide sequence ID" value="NZ_AVFL01000008.1"/>
</dbReference>
<evidence type="ECO:0000256" key="4">
    <source>
        <dbReference type="ARBA" id="ARBA00022452"/>
    </source>
</evidence>
<feature type="domain" description="TonB-dependent receptor plug" evidence="17">
    <location>
        <begin position="80"/>
        <end position="178"/>
    </location>
</feature>
<gene>
    <name evidence="18" type="ORF">N825_36920</name>
</gene>
<dbReference type="STRING" id="1385369.N825_36920"/>
<reference evidence="18 19" key="1">
    <citation type="submission" date="2013-08" db="EMBL/GenBank/DDBJ databases">
        <title>The genome sequence of Skermanella stibiiresistens.</title>
        <authorList>
            <person name="Zhu W."/>
            <person name="Wang G."/>
        </authorList>
    </citation>
    <scope>NUCLEOTIDE SEQUENCE [LARGE SCALE GENOMIC DNA]</scope>
    <source>
        <strain evidence="18 19">SB22</strain>
    </source>
</reference>
<dbReference type="GO" id="GO:0015344">
    <property type="term" value="F:siderophore uptake transmembrane transporter activity"/>
    <property type="evidence" value="ECO:0007669"/>
    <property type="project" value="TreeGrafter"/>
</dbReference>
<keyword evidence="6 15" id="KW-0732">Signal</keyword>
<evidence type="ECO:0000256" key="11">
    <source>
        <dbReference type="ARBA" id="ARBA00023237"/>
    </source>
</evidence>
<comment type="subcellular location">
    <subcellularLocation>
        <location evidence="1 12">Cell outer membrane</location>
        <topology evidence="1 12">Multi-pass membrane protein</topology>
    </subcellularLocation>
</comment>
<keyword evidence="11 12" id="KW-0998">Cell outer membrane</keyword>
<keyword evidence="5 12" id="KW-0812">Transmembrane</keyword>
<dbReference type="Gene3D" id="2.40.170.20">
    <property type="entry name" value="TonB-dependent receptor, beta-barrel domain"/>
    <property type="match status" value="1"/>
</dbReference>
<name>W9H2M2_9PROT</name>
<evidence type="ECO:0000256" key="9">
    <source>
        <dbReference type="ARBA" id="ARBA00023136"/>
    </source>
</evidence>
<feature type="compositionally biased region" description="Low complexity" evidence="14">
    <location>
        <begin position="34"/>
        <end position="46"/>
    </location>
</feature>
<evidence type="ECO:0000256" key="2">
    <source>
        <dbReference type="ARBA" id="ARBA00009810"/>
    </source>
</evidence>
<feature type="signal peptide" evidence="15">
    <location>
        <begin position="1"/>
        <end position="34"/>
    </location>
</feature>
<dbReference type="InterPro" id="IPR000531">
    <property type="entry name" value="Beta-barrel_TonB"/>
</dbReference>
<dbReference type="Pfam" id="PF07715">
    <property type="entry name" value="Plug"/>
    <property type="match status" value="1"/>
</dbReference>
<evidence type="ECO:0000256" key="6">
    <source>
        <dbReference type="ARBA" id="ARBA00022729"/>
    </source>
</evidence>